<dbReference type="AlphaFoldDB" id="A0A2D2DTF2"/>
<dbReference type="Proteomes" id="UP000229897">
    <property type="component" value="Chromosome"/>
</dbReference>
<dbReference type="Gene3D" id="2.120.10.70">
    <property type="entry name" value="Fucose-specific lectin"/>
    <property type="match status" value="2"/>
</dbReference>
<proteinExistence type="predicted"/>
<accession>A0A2D2DTF2</accession>
<dbReference type="InterPro" id="IPR038765">
    <property type="entry name" value="Papain-like_cys_pep_sf"/>
</dbReference>
<dbReference type="KEGG" id="mass:CR152_29905"/>
<sequence length="490" mass="52999">MLAAATPHVARVDPLPNYLVVPSQISYWGNDEYGDCVSAEEAFAKACNSPEIFIPSSTVVNWAKGNGLLHGAYLTDVLNLMHTAGFTYSGCTYKDGPHTSVDWTNPATIQSAITQGPVKLGVAADQIETACNGRMGWFGLGFTVDDRTDHCVSLCGYGSLSWLAQQLNVTVPASVDGEMLGYAMFTWCTIGIVDAASMVNVTQEAWLRSPTTMTVGVHGLYVLHQGTANDLRYILWDGQNWYGDQIVSNVSMAESPSAVLFGGQLYAFHQDTSSVLRYSVFDGVSWGTDIPLNNVGIVGSPAAVVYNNQLYVFHQGTGNDLWFKQFDGTNWSDDTNVPYVGVQGSPSAVVYNNLLYVFHQGMAQDLRFSVFNGTTWSTDTQVDNVNSPGSPSAVVADGALYVFHQGSDGVGNIWYSVFDGATWAPDTTIPNLTGAAGQSAIVTNGELDVFYESDNVLLYATFVFIDETWLLNGSLPYSKMVNAPSAVYWV</sequence>
<dbReference type="SUPFAM" id="SSF54001">
    <property type="entry name" value="Cysteine proteinases"/>
    <property type="match status" value="1"/>
</dbReference>
<dbReference type="RefSeq" id="WP_099881106.1">
    <property type="nucleotide sequence ID" value="NZ_CP024608.1"/>
</dbReference>
<evidence type="ECO:0000313" key="1">
    <source>
        <dbReference type="EMBL" id="ATQ78254.1"/>
    </source>
</evidence>
<reference evidence="1" key="1">
    <citation type="submission" date="2017-10" db="EMBL/GenBank/DDBJ databases">
        <title>Massilia psychrophilum sp. nov., a novel purple-pigmented bacterium isolated from Tianshan glacier, Xinjiang Municipality, China.</title>
        <authorList>
            <person name="Wang H."/>
        </authorList>
    </citation>
    <scope>NUCLEOTIDE SEQUENCE [LARGE SCALE GENOMIC DNA]</scope>
    <source>
        <strain evidence="1">B2</strain>
    </source>
</reference>
<evidence type="ECO:0000313" key="2">
    <source>
        <dbReference type="Proteomes" id="UP000229897"/>
    </source>
</evidence>
<keyword evidence="2" id="KW-1185">Reference proteome</keyword>
<dbReference type="SUPFAM" id="SSF89372">
    <property type="entry name" value="Fucose-specific lectin"/>
    <property type="match status" value="1"/>
</dbReference>
<name>A0A2D2DTF2_9BURK</name>
<dbReference type="EMBL" id="CP024608">
    <property type="protein sequence ID" value="ATQ78254.1"/>
    <property type="molecule type" value="Genomic_DNA"/>
</dbReference>
<gene>
    <name evidence="1" type="ORF">CR152_29905</name>
</gene>
<protein>
    <submittedName>
        <fullName evidence="1">Uncharacterized protein</fullName>
    </submittedName>
</protein>
<organism evidence="1 2">
    <name type="scientific">Massilia violaceinigra</name>
    <dbReference type="NCBI Taxonomy" id="2045208"/>
    <lineage>
        <taxon>Bacteria</taxon>
        <taxon>Pseudomonadati</taxon>
        <taxon>Pseudomonadota</taxon>
        <taxon>Betaproteobacteria</taxon>
        <taxon>Burkholderiales</taxon>
        <taxon>Oxalobacteraceae</taxon>
        <taxon>Telluria group</taxon>
        <taxon>Massilia</taxon>
    </lineage>
</organism>